<organism evidence="8 9">
    <name type="scientific">Candolleomyces aberdarensis</name>
    <dbReference type="NCBI Taxonomy" id="2316362"/>
    <lineage>
        <taxon>Eukaryota</taxon>
        <taxon>Fungi</taxon>
        <taxon>Dikarya</taxon>
        <taxon>Basidiomycota</taxon>
        <taxon>Agaricomycotina</taxon>
        <taxon>Agaricomycetes</taxon>
        <taxon>Agaricomycetidae</taxon>
        <taxon>Agaricales</taxon>
        <taxon>Agaricineae</taxon>
        <taxon>Psathyrellaceae</taxon>
        <taxon>Candolleomyces</taxon>
    </lineage>
</organism>
<dbReference type="GO" id="GO:0070125">
    <property type="term" value="P:mitochondrial translational elongation"/>
    <property type="evidence" value="ECO:0007669"/>
    <property type="project" value="TreeGrafter"/>
</dbReference>
<dbReference type="AlphaFoldDB" id="A0A4Q2DR78"/>
<comment type="subcellular location">
    <subcellularLocation>
        <location evidence="6">Mitochondrion</location>
    </subcellularLocation>
</comment>
<reference evidence="8 9" key="1">
    <citation type="submission" date="2019-01" db="EMBL/GenBank/DDBJ databases">
        <title>Draft genome sequence of Psathyrella aberdarensis IHI B618.</title>
        <authorList>
            <person name="Buettner E."/>
            <person name="Kellner H."/>
        </authorList>
    </citation>
    <scope>NUCLEOTIDE SEQUENCE [LARGE SCALE GENOMIC DNA]</scope>
    <source>
        <strain evidence="8 9">IHI B618</strain>
    </source>
</reference>
<evidence type="ECO:0000256" key="4">
    <source>
        <dbReference type="ARBA" id="ARBA00022946"/>
    </source>
</evidence>
<proteinExistence type="inferred from homology"/>
<evidence type="ECO:0000256" key="1">
    <source>
        <dbReference type="ARBA" id="ARBA00005532"/>
    </source>
</evidence>
<dbReference type="InterPro" id="IPR036402">
    <property type="entry name" value="EF-Ts_dimer_sf"/>
</dbReference>
<protein>
    <recommendedName>
        <fullName evidence="6">Elongation factor Ts, mitochondrial</fullName>
        <shortName evidence="6">EF-Ts</shortName>
        <shortName evidence="6">EF-TsMt</shortName>
    </recommendedName>
</protein>
<accession>A0A4Q2DR78</accession>
<keyword evidence="9" id="KW-1185">Reference proteome</keyword>
<dbReference type="Gene3D" id="3.30.479.20">
    <property type="entry name" value="Elongation factor Ts, dimerisation domain"/>
    <property type="match status" value="2"/>
</dbReference>
<keyword evidence="2 6" id="KW-0251">Elongation factor</keyword>
<comment type="function">
    <text evidence="6">Associates with the EF-Tu.GDP complex and induces the exchange of GDP to GTP. It remains bound to the aminoacyl-tRNA.EF-Tu.GTP complex up to the GTP hydrolysis stage on the ribosome.</text>
</comment>
<dbReference type="HAMAP" id="MF_00050">
    <property type="entry name" value="EF_Ts"/>
    <property type="match status" value="1"/>
</dbReference>
<dbReference type="GO" id="GO:0005739">
    <property type="term" value="C:mitochondrion"/>
    <property type="evidence" value="ECO:0007669"/>
    <property type="project" value="UniProtKB-SubCell"/>
</dbReference>
<dbReference type="Proteomes" id="UP000290288">
    <property type="component" value="Unassembled WGS sequence"/>
</dbReference>
<comment type="caution">
    <text evidence="8">The sequence shown here is derived from an EMBL/GenBank/DDBJ whole genome shotgun (WGS) entry which is preliminary data.</text>
</comment>
<dbReference type="EMBL" id="SDEE01000064">
    <property type="protein sequence ID" value="RXW22689.1"/>
    <property type="molecule type" value="Genomic_DNA"/>
</dbReference>
<dbReference type="Gene3D" id="1.10.8.10">
    <property type="entry name" value="DNA helicase RuvA subunit, C-terminal domain"/>
    <property type="match status" value="1"/>
</dbReference>
<evidence type="ECO:0000256" key="5">
    <source>
        <dbReference type="ARBA" id="ARBA00023128"/>
    </source>
</evidence>
<dbReference type="InterPro" id="IPR009060">
    <property type="entry name" value="UBA-like_sf"/>
</dbReference>
<dbReference type="OrthoDB" id="277235at2759"/>
<feature type="domain" description="Translation elongation factor EFTs/EF1B dimerisation" evidence="7">
    <location>
        <begin position="105"/>
        <end position="233"/>
    </location>
</feature>
<dbReference type="PANTHER" id="PTHR11741">
    <property type="entry name" value="ELONGATION FACTOR TS"/>
    <property type="match status" value="1"/>
</dbReference>
<dbReference type="SUPFAM" id="SSF46934">
    <property type="entry name" value="UBA-like"/>
    <property type="match status" value="1"/>
</dbReference>
<evidence type="ECO:0000256" key="2">
    <source>
        <dbReference type="ARBA" id="ARBA00022768"/>
    </source>
</evidence>
<name>A0A4Q2DR78_9AGAR</name>
<keyword evidence="3 6" id="KW-0648">Protein biosynthesis</keyword>
<dbReference type="CDD" id="cd14275">
    <property type="entry name" value="UBA_EF-Ts"/>
    <property type="match status" value="1"/>
</dbReference>
<evidence type="ECO:0000313" key="8">
    <source>
        <dbReference type="EMBL" id="RXW22689.1"/>
    </source>
</evidence>
<sequence>MLRNLRTATSPAFRCLYSTAAEKPSLKLVAELRKRTEVSIVKAREALSASGNDVDAALDWLQKDLVASGAKKAAKVGGRATNEGLISTSVLSNFTGSRRLNGIRAAMVELNCETDFVGRNELFGKLASDIAHTAAFIAETSKASSSAFQPLPVDFLQDAPLISSSNPGAEPTGTVATSIRDLIAKVGENVTLRRAVTVAADPPAVEASRAFRLAGYVHGTIHKPTEGRIGTLALLGLKYPAPQGFSSEVLDKLQILERALGRQIVGFDTRTIRSENPEDHSALYNQPFITLPDVLNGQPVQEVLKRWSVQEGIVSDENDPGAVEVIEFAKWAVGEPLE</sequence>
<dbReference type="Pfam" id="PF00889">
    <property type="entry name" value="EF_TS"/>
    <property type="match status" value="1"/>
</dbReference>
<evidence type="ECO:0000256" key="3">
    <source>
        <dbReference type="ARBA" id="ARBA00022917"/>
    </source>
</evidence>
<gene>
    <name evidence="6" type="primary">TSF1</name>
    <name evidence="8" type="ORF">EST38_g3165</name>
</gene>
<dbReference type="InterPro" id="IPR001816">
    <property type="entry name" value="Transl_elong_EFTs/EF1B"/>
</dbReference>
<evidence type="ECO:0000256" key="6">
    <source>
        <dbReference type="HAMAP-Rule" id="MF_03135"/>
    </source>
</evidence>
<dbReference type="PANTHER" id="PTHR11741:SF0">
    <property type="entry name" value="ELONGATION FACTOR TS, MITOCHONDRIAL"/>
    <property type="match status" value="1"/>
</dbReference>
<evidence type="ECO:0000259" key="7">
    <source>
        <dbReference type="Pfam" id="PF00889"/>
    </source>
</evidence>
<keyword evidence="4" id="KW-0809">Transit peptide</keyword>
<dbReference type="InterPro" id="IPR014039">
    <property type="entry name" value="Transl_elong_EFTs/EF1B_dimer"/>
</dbReference>
<keyword evidence="5 6" id="KW-0496">Mitochondrion</keyword>
<dbReference type="STRING" id="2316362.A0A4Q2DR78"/>
<comment type="similarity">
    <text evidence="1 6">Belongs to the EF-Ts family.</text>
</comment>
<dbReference type="GO" id="GO:0003746">
    <property type="term" value="F:translation elongation factor activity"/>
    <property type="evidence" value="ECO:0007669"/>
    <property type="project" value="UniProtKB-UniRule"/>
</dbReference>
<evidence type="ECO:0000313" key="9">
    <source>
        <dbReference type="Proteomes" id="UP000290288"/>
    </source>
</evidence>
<dbReference type="SUPFAM" id="SSF54713">
    <property type="entry name" value="Elongation factor Ts (EF-Ts), dimerisation domain"/>
    <property type="match status" value="1"/>
</dbReference>